<accession>A0ABV9DZR6</accession>
<dbReference type="EMBL" id="JBHSFQ010000011">
    <property type="protein sequence ID" value="MFC4562828.1"/>
    <property type="molecule type" value="Genomic_DNA"/>
</dbReference>
<evidence type="ECO:0000313" key="2">
    <source>
        <dbReference type="EMBL" id="MFC4562828.1"/>
    </source>
</evidence>
<gene>
    <name evidence="2" type="ORF">ACFO4E_13255</name>
</gene>
<dbReference type="RefSeq" id="WP_378574356.1">
    <property type="nucleotide sequence ID" value="NZ_JBHSFQ010000011.1"/>
</dbReference>
<dbReference type="PROSITE" id="PS50234">
    <property type="entry name" value="VWFA"/>
    <property type="match status" value="1"/>
</dbReference>
<evidence type="ECO:0000259" key="1">
    <source>
        <dbReference type="PROSITE" id="PS50234"/>
    </source>
</evidence>
<dbReference type="SUPFAM" id="SSF53300">
    <property type="entry name" value="vWA-like"/>
    <property type="match status" value="1"/>
</dbReference>
<evidence type="ECO:0000313" key="3">
    <source>
        <dbReference type="Proteomes" id="UP001595923"/>
    </source>
</evidence>
<sequence length="279" mass="29912">MSYSAEISRVNPSAFIFLIDQSHSMIDSIGGEQRRPKMDVVADSLNRLLTELVVKCAKEEGVRDYFHIAVLGYGNRNVASALPAGLGGSGPAPVSVIADNPLRVDKKMRKVPDGAGGLVELETDFPIWVEPAANGSTPMCQALNRATEIARAWVDEHRYGFPPIVLNLTDGEANDGDPVESAAQLTSVATEDGGVLLFNLHVSDSSRTPVTFPDDPAGLPDAYARTLFAMSSGLPPHMRAYAGQNGYTTSESTRGFVYNADMVSLVQFLDIGTRALALR</sequence>
<reference evidence="3" key="1">
    <citation type="journal article" date="2019" name="Int. J. Syst. Evol. Microbiol.">
        <title>The Global Catalogue of Microorganisms (GCM) 10K type strain sequencing project: providing services to taxonomists for standard genome sequencing and annotation.</title>
        <authorList>
            <consortium name="The Broad Institute Genomics Platform"/>
            <consortium name="The Broad Institute Genome Sequencing Center for Infectious Disease"/>
            <person name="Wu L."/>
            <person name="Ma J."/>
        </authorList>
    </citation>
    <scope>NUCLEOTIDE SEQUENCE [LARGE SCALE GENOMIC DNA]</scope>
    <source>
        <strain evidence="3">XZYJ18</strain>
    </source>
</reference>
<dbReference type="InterPro" id="IPR002035">
    <property type="entry name" value="VWF_A"/>
</dbReference>
<name>A0ABV9DZR6_9ACTN</name>
<proteinExistence type="predicted"/>
<organism evidence="2 3">
    <name type="scientific">Nocardiopsis mangrovi</name>
    <dbReference type="NCBI Taxonomy" id="1179818"/>
    <lineage>
        <taxon>Bacteria</taxon>
        <taxon>Bacillati</taxon>
        <taxon>Actinomycetota</taxon>
        <taxon>Actinomycetes</taxon>
        <taxon>Streptosporangiales</taxon>
        <taxon>Nocardiopsidaceae</taxon>
        <taxon>Nocardiopsis</taxon>
    </lineage>
</organism>
<dbReference type="Gene3D" id="3.40.50.410">
    <property type="entry name" value="von Willebrand factor, type A domain"/>
    <property type="match status" value="1"/>
</dbReference>
<feature type="domain" description="VWFA" evidence="1">
    <location>
        <begin position="14"/>
        <end position="204"/>
    </location>
</feature>
<keyword evidence="3" id="KW-1185">Reference proteome</keyword>
<dbReference type="Proteomes" id="UP001595923">
    <property type="component" value="Unassembled WGS sequence"/>
</dbReference>
<protein>
    <recommendedName>
        <fullName evidence="1">VWFA domain-containing protein</fullName>
    </recommendedName>
</protein>
<comment type="caution">
    <text evidence="2">The sequence shown here is derived from an EMBL/GenBank/DDBJ whole genome shotgun (WGS) entry which is preliminary data.</text>
</comment>
<dbReference type="InterPro" id="IPR036465">
    <property type="entry name" value="vWFA_dom_sf"/>
</dbReference>